<keyword evidence="3" id="KW-0067">ATP-binding</keyword>
<dbReference type="GO" id="GO:0016874">
    <property type="term" value="F:ligase activity"/>
    <property type="evidence" value="ECO:0007669"/>
    <property type="project" value="UniProtKB-KW"/>
</dbReference>
<feature type="domain" description="Biotin carboxylation" evidence="5">
    <location>
        <begin position="1"/>
        <end position="186"/>
    </location>
</feature>
<dbReference type="Pfam" id="PF02786">
    <property type="entry name" value="CPSase_L_D2"/>
    <property type="match status" value="1"/>
</dbReference>
<evidence type="ECO:0000256" key="1">
    <source>
        <dbReference type="ARBA" id="ARBA00022598"/>
    </source>
</evidence>
<protein>
    <recommendedName>
        <fullName evidence="7">Biotin carboxylation domain-containing protein</fullName>
    </recommendedName>
</protein>
<sequence>MAGQGIDYVGAGTVEFLVDDDGSFYFIEMNTRIQVEHPVTEVTTGLDLVKEQILVAAGKPLTFPSGQPELRGHAIEFRVNAEDASRNFTPSPGPILTFHPPGGPGIRLDTHLYSGYRVPACYDSLLAKLIVSGKDREEAVVRARHALESFVIEGITTTIPFLHAITLDEGFVAGQMDTGFVDRFLSHGGNLG</sequence>
<dbReference type="PANTHER" id="PTHR48095:SF2">
    <property type="entry name" value="BIOTIN CARBOXYLASE, CHLOROPLASTIC"/>
    <property type="match status" value="1"/>
</dbReference>
<dbReference type="SMART" id="SM00878">
    <property type="entry name" value="Biotin_carb_C"/>
    <property type="match status" value="1"/>
</dbReference>
<evidence type="ECO:0000259" key="5">
    <source>
        <dbReference type="PROSITE" id="PS50979"/>
    </source>
</evidence>
<dbReference type="PROSITE" id="PS50979">
    <property type="entry name" value="BC"/>
    <property type="match status" value="1"/>
</dbReference>
<dbReference type="InterPro" id="IPR005479">
    <property type="entry name" value="CPAse_ATP-bd"/>
</dbReference>
<dbReference type="InterPro" id="IPR011054">
    <property type="entry name" value="Rudment_hybrid_motif"/>
</dbReference>
<keyword evidence="1" id="KW-0436">Ligase</keyword>
<dbReference type="GO" id="GO:0046872">
    <property type="term" value="F:metal ion binding"/>
    <property type="evidence" value="ECO:0007669"/>
    <property type="project" value="InterPro"/>
</dbReference>
<name>A0A382G7H9_9ZZZZ</name>
<accession>A0A382G7H9</accession>
<gene>
    <name evidence="6" type="ORF">METZ01_LOCUS223408</name>
</gene>
<reference evidence="6" key="1">
    <citation type="submission" date="2018-05" db="EMBL/GenBank/DDBJ databases">
        <authorList>
            <person name="Lanie J.A."/>
            <person name="Ng W.-L."/>
            <person name="Kazmierczak K.M."/>
            <person name="Andrzejewski T.M."/>
            <person name="Davidsen T.M."/>
            <person name="Wayne K.J."/>
            <person name="Tettelin H."/>
            <person name="Glass J.I."/>
            <person name="Rusch D."/>
            <person name="Podicherti R."/>
            <person name="Tsui H.-C.T."/>
            <person name="Winkler M.E."/>
        </authorList>
    </citation>
    <scope>NUCLEOTIDE SEQUENCE</scope>
</reference>
<dbReference type="SUPFAM" id="SSF51246">
    <property type="entry name" value="Rudiment single hybrid motif"/>
    <property type="match status" value="1"/>
</dbReference>
<dbReference type="AlphaFoldDB" id="A0A382G7H9"/>
<organism evidence="6">
    <name type="scientific">marine metagenome</name>
    <dbReference type="NCBI Taxonomy" id="408172"/>
    <lineage>
        <taxon>unclassified sequences</taxon>
        <taxon>metagenomes</taxon>
        <taxon>ecological metagenomes</taxon>
    </lineage>
</organism>
<dbReference type="PROSITE" id="PS50975">
    <property type="entry name" value="ATP_GRASP"/>
    <property type="match status" value="1"/>
</dbReference>
<evidence type="ECO:0000313" key="6">
    <source>
        <dbReference type="EMBL" id="SVB70554.1"/>
    </source>
</evidence>
<dbReference type="InterPro" id="IPR011761">
    <property type="entry name" value="ATP-grasp"/>
</dbReference>
<dbReference type="InterPro" id="IPR011764">
    <property type="entry name" value="Biotin_carboxylation_dom"/>
</dbReference>
<evidence type="ECO:0000256" key="2">
    <source>
        <dbReference type="ARBA" id="ARBA00022741"/>
    </source>
</evidence>
<dbReference type="PANTHER" id="PTHR48095">
    <property type="entry name" value="PYRUVATE CARBOXYLASE SUBUNIT A"/>
    <property type="match status" value="1"/>
</dbReference>
<dbReference type="InterPro" id="IPR051602">
    <property type="entry name" value="ACC_Biotin_Carboxylase"/>
</dbReference>
<dbReference type="Pfam" id="PF02785">
    <property type="entry name" value="Biotin_carb_C"/>
    <property type="match status" value="1"/>
</dbReference>
<feature type="domain" description="ATP-grasp" evidence="4">
    <location>
        <begin position="6"/>
        <end position="57"/>
    </location>
</feature>
<dbReference type="Gene3D" id="3.30.470.20">
    <property type="entry name" value="ATP-grasp fold, B domain"/>
    <property type="match status" value="1"/>
</dbReference>
<dbReference type="SUPFAM" id="SSF56059">
    <property type="entry name" value="Glutathione synthetase ATP-binding domain-like"/>
    <property type="match status" value="1"/>
</dbReference>
<dbReference type="PROSITE" id="PS00867">
    <property type="entry name" value="CPSASE_2"/>
    <property type="match status" value="1"/>
</dbReference>
<dbReference type="InterPro" id="IPR005482">
    <property type="entry name" value="Biotin_COase_C"/>
</dbReference>
<proteinExistence type="predicted"/>
<dbReference type="GO" id="GO:0005524">
    <property type="term" value="F:ATP binding"/>
    <property type="evidence" value="ECO:0007669"/>
    <property type="project" value="UniProtKB-KW"/>
</dbReference>
<evidence type="ECO:0008006" key="7">
    <source>
        <dbReference type="Google" id="ProtNLM"/>
    </source>
</evidence>
<keyword evidence="2" id="KW-0547">Nucleotide-binding</keyword>
<evidence type="ECO:0000256" key="3">
    <source>
        <dbReference type="ARBA" id="ARBA00022840"/>
    </source>
</evidence>
<evidence type="ECO:0000259" key="4">
    <source>
        <dbReference type="PROSITE" id="PS50975"/>
    </source>
</evidence>
<dbReference type="EMBL" id="UINC01053705">
    <property type="protein sequence ID" value="SVB70554.1"/>
    <property type="molecule type" value="Genomic_DNA"/>
</dbReference>